<organism evidence="1 3">
    <name type="scientific">Brenneria nigrifluens DSM 30175 = ATCC 13028</name>
    <dbReference type="NCBI Taxonomy" id="1121120"/>
    <lineage>
        <taxon>Bacteria</taxon>
        <taxon>Pseudomonadati</taxon>
        <taxon>Pseudomonadota</taxon>
        <taxon>Gammaproteobacteria</taxon>
        <taxon>Enterobacterales</taxon>
        <taxon>Pectobacteriaceae</taxon>
        <taxon>Brenneria</taxon>
    </lineage>
</organism>
<keyword evidence="4" id="KW-1185">Reference proteome</keyword>
<dbReference type="NCBIfam" id="TIGR03756">
    <property type="entry name" value="conj_TIGR03756"/>
    <property type="match status" value="1"/>
</dbReference>
<accession>A0A2U1UH74</accession>
<name>A0A2U1UH74_9GAMM</name>
<dbReference type="AlphaFoldDB" id="A0A2U1UH74"/>
<evidence type="ECO:0000313" key="3">
    <source>
        <dbReference type="Proteomes" id="UP000295985"/>
    </source>
</evidence>
<dbReference type="Proteomes" id="UP000295985">
    <property type="component" value="Unassembled WGS sequence"/>
</dbReference>
<dbReference type="InterPro" id="IPR026331">
    <property type="entry name" value="PFL_4710"/>
</dbReference>
<dbReference type="OrthoDB" id="8435546at2"/>
<dbReference type="Pfam" id="PF06834">
    <property type="entry name" value="TraU"/>
    <property type="match status" value="1"/>
</dbReference>
<evidence type="ECO:0000313" key="4">
    <source>
        <dbReference type="Proteomes" id="UP000303847"/>
    </source>
</evidence>
<sequence>MQFTHLHSILGQRPNQPHLNLKSLSVAIMLSAASVPAVNASLNSARIIASAVSQSCISWRVSGICYWLLCTPFGCKVRTSVKVTHFIPEAVVSSYNAPGGNPWQEMAFVSQSAGGLENTVTNALSGLSAGGGNNEQKAPGQRKTNLHFKYADAIGHPATSLIGGSIPGYSCNSAATPFVPYFLSTLDSLVWRTGMPESLYPEALVPGQREVGSQAAGNMWGNVYPRSGFVTQVDDDKAGALVAQRVADIITRSGQPHVYQPLIGHRSAGYWPPDAVQENTGTQNHKWQRLSPQLSQSCAVFPDGDHTPATDANAAFALWQPYSCCQRRGQTFLYSTNF</sequence>
<reference evidence="1 3" key="1">
    <citation type="submission" date="2018-04" db="EMBL/GenBank/DDBJ databases">
        <title>Brenneria corticis sp.nov.</title>
        <authorList>
            <person name="Li Y."/>
        </authorList>
    </citation>
    <scope>NUCLEOTIDE SEQUENCE [LARGE SCALE GENOMIC DNA]</scope>
    <source>
        <strain evidence="1 3">LMG 2694</strain>
    </source>
</reference>
<proteinExistence type="predicted"/>
<evidence type="ECO:0000313" key="2">
    <source>
        <dbReference type="EMBL" id="QCR06133.1"/>
    </source>
</evidence>
<dbReference type="InterPro" id="IPR009649">
    <property type="entry name" value="TraU"/>
</dbReference>
<evidence type="ECO:0000313" key="1">
    <source>
        <dbReference type="EMBL" id="PWC21030.1"/>
    </source>
</evidence>
<reference evidence="2 4" key="2">
    <citation type="submission" date="2018-11" db="EMBL/GenBank/DDBJ databases">
        <title>Genome sequences of Brenneria nigrifluens and Brenneria rubrifaciens.</title>
        <authorList>
            <person name="Poret-Peterson A.T."/>
            <person name="McClean A.E."/>
            <person name="Kluepfel D.A."/>
        </authorList>
    </citation>
    <scope>NUCLEOTIDE SEQUENCE [LARGE SCALE GENOMIC DNA]</scope>
    <source>
        <strain evidence="2 4">ATCC 13028</strain>
    </source>
</reference>
<protein>
    <submittedName>
        <fullName evidence="1">TIGR03756 family integrating conjugative element protein</fullName>
    </submittedName>
</protein>
<dbReference type="EMBL" id="QDKK01000041">
    <property type="protein sequence ID" value="PWC21030.1"/>
    <property type="molecule type" value="Genomic_DNA"/>
</dbReference>
<gene>
    <name evidence="1" type="ORF">DDT54_19775</name>
    <name evidence="2" type="ORF">EH206_19385</name>
</gene>
<dbReference type="EMBL" id="CP034036">
    <property type="protein sequence ID" value="QCR06133.1"/>
    <property type="molecule type" value="Genomic_DNA"/>
</dbReference>
<dbReference type="Proteomes" id="UP000303847">
    <property type="component" value="Chromosome"/>
</dbReference>